<accession>A0A7G2CLL2</accession>
<keyword evidence="3" id="KW-1185">Reference proteome</keyword>
<feature type="region of interest" description="Disordered" evidence="1">
    <location>
        <begin position="164"/>
        <end position="188"/>
    </location>
</feature>
<dbReference type="AlphaFoldDB" id="A0A7G2CLL2"/>
<dbReference type="SUPFAM" id="SSF52833">
    <property type="entry name" value="Thioredoxin-like"/>
    <property type="match status" value="1"/>
</dbReference>
<reference evidence="2 3" key="1">
    <citation type="submission" date="2020-08" db="EMBL/GenBank/DDBJ databases">
        <authorList>
            <person name="Newling K."/>
            <person name="Davey J."/>
            <person name="Forrester S."/>
        </authorList>
    </citation>
    <scope>NUCLEOTIDE SEQUENCE [LARGE SCALE GENOMIC DNA]</scope>
    <source>
        <strain evidence="3">Crithidia deanei Carvalho (ATCC PRA-265)</strain>
    </source>
</reference>
<gene>
    <name evidence="2" type="ORF">ADEAN_000731300</name>
</gene>
<evidence type="ECO:0000256" key="1">
    <source>
        <dbReference type="SAM" id="MobiDB-lite"/>
    </source>
</evidence>
<proteinExistence type="predicted"/>
<dbReference type="OrthoDB" id="10579192at2759"/>
<evidence type="ECO:0000313" key="3">
    <source>
        <dbReference type="Proteomes" id="UP000515908"/>
    </source>
</evidence>
<evidence type="ECO:0008006" key="4">
    <source>
        <dbReference type="Google" id="ProtNLM"/>
    </source>
</evidence>
<dbReference type="InterPro" id="IPR036249">
    <property type="entry name" value="Thioredoxin-like_sf"/>
</dbReference>
<evidence type="ECO:0000313" key="2">
    <source>
        <dbReference type="EMBL" id="CAD2219801.1"/>
    </source>
</evidence>
<dbReference type="EMBL" id="LR877159">
    <property type="protein sequence ID" value="CAD2219801.1"/>
    <property type="molecule type" value="Genomic_DNA"/>
</dbReference>
<organism evidence="2 3">
    <name type="scientific">Angomonas deanei</name>
    <dbReference type="NCBI Taxonomy" id="59799"/>
    <lineage>
        <taxon>Eukaryota</taxon>
        <taxon>Discoba</taxon>
        <taxon>Euglenozoa</taxon>
        <taxon>Kinetoplastea</taxon>
        <taxon>Metakinetoplastina</taxon>
        <taxon>Trypanosomatida</taxon>
        <taxon>Trypanosomatidae</taxon>
        <taxon>Strigomonadinae</taxon>
        <taxon>Angomonas</taxon>
    </lineage>
</organism>
<dbReference type="VEuPathDB" id="TriTrypDB:ADEAN_000731300"/>
<dbReference type="Proteomes" id="UP000515908">
    <property type="component" value="Chromosome 15"/>
</dbReference>
<protein>
    <recommendedName>
        <fullName evidence="4">Thioredoxin-like fold domain-containing protein</fullName>
    </recommendedName>
</protein>
<sequence>MLTTLKWVAVAAGIKGVCQLWYYYNLMITDRAVQDLRNAYSTGPKLITNGPHSVQILDESGFASGARVPPPTQKRAPSTTIRILSVTSRSATAWVKEENRDGLYAVERASGKVHLFIQPRWRLSPSIGPACTQLEAFLRLHKIPYTVHVVNVLCAQGSEQAARVEDIPQESQSAGQRELGEEERQRRAALSSHRSLPFVVYKGEVVMGTFDVLTRYLEKKFNLPPPSYHADKEACAVAQALSRTLEFSLHMEYSVGMLLDSPSLFSKYAAGAMGVPGWVMRVWVGIPFLSGLVSDVRRSLKVHDLGYLTKSQLDASFFSRSSPWRVCWRLGRGLSSLARPQTRRTVFCTLT</sequence>
<name>A0A7G2CLL2_9TRYP</name>